<dbReference type="GO" id="GO:0000976">
    <property type="term" value="F:transcription cis-regulatory region binding"/>
    <property type="evidence" value="ECO:0007669"/>
    <property type="project" value="TreeGrafter"/>
</dbReference>
<keyword evidence="13" id="KW-1185">Reference proteome</keyword>
<evidence type="ECO:0000256" key="1">
    <source>
        <dbReference type="ARBA" id="ARBA00018672"/>
    </source>
</evidence>
<dbReference type="InterPro" id="IPR011006">
    <property type="entry name" value="CheY-like_superfamily"/>
</dbReference>
<dbReference type="GO" id="GO:0000156">
    <property type="term" value="F:phosphorelay response regulator activity"/>
    <property type="evidence" value="ECO:0007669"/>
    <property type="project" value="TreeGrafter"/>
</dbReference>
<evidence type="ECO:0000256" key="8">
    <source>
        <dbReference type="PROSITE-ProRule" id="PRU00169"/>
    </source>
</evidence>
<proteinExistence type="predicted"/>
<dbReference type="PROSITE" id="PS50110">
    <property type="entry name" value="RESPONSE_REGULATORY"/>
    <property type="match status" value="1"/>
</dbReference>
<gene>
    <name evidence="12" type="ORF">CCE28_13175</name>
</gene>
<evidence type="ECO:0000256" key="6">
    <source>
        <dbReference type="ARBA" id="ARBA00023163"/>
    </source>
</evidence>
<dbReference type="CDD" id="cd00383">
    <property type="entry name" value="trans_reg_C"/>
    <property type="match status" value="1"/>
</dbReference>
<keyword evidence="5 9" id="KW-0238">DNA-binding</keyword>
<evidence type="ECO:0000256" key="3">
    <source>
        <dbReference type="ARBA" id="ARBA00023012"/>
    </source>
</evidence>
<dbReference type="Proteomes" id="UP000216024">
    <property type="component" value="Unassembled WGS sequence"/>
</dbReference>
<dbReference type="EMBL" id="NIBG01000011">
    <property type="protein sequence ID" value="PAB58841.1"/>
    <property type="molecule type" value="Genomic_DNA"/>
</dbReference>
<evidence type="ECO:0000313" key="13">
    <source>
        <dbReference type="Proteomes" id="UP000216024"/>
    </source>
</evidence>
<protein>
    <recommendedName>
        <fullName evidence="1">Stage 0 sporulation protein A homolog</fullName>
    </recommendedName>
</protein>
<feature type="domain" description="OmpR/PhoB-type" evidence="11">
    <location>
        <begin position="129"/>
        <end position="225"/>
    </location>
</feature>
<sequence length="225" mass="26067">MKKILVVDDEEYIRELIEFNLKNNGYEVITSEDGEMAIKTAKEEKPDLIVLDLMLPKLSGFGVCKEIRAHEEIGSTPIIMLTAKNDEGNKIEGLDAGADDYVTKPFSVKELLARVRAVLRRYDKNHKNNNEIAIKDLTINLDSHEVRRNEKNIDLTNKEFELLKVLIENKGKVLNRNFLLDHVWGYDYFGDSRTVDVHIRYLRKKIEDTNNEFIETVRGVGYKLR</sequence>
<evidence type="ECO:0000256" key="9">
    <source>
        <dbReference type="PROSITE-ProRule" id="PRU01091"/>
    </source>
</evidence>
<dbReference type="SMART" id="SM00862">
    <property type="entry name" value="Trans_reg_C"/>
    <property type="match status" value="1"/>
</dbReference>
<keyword evidence="6" id="KW-0804">Transcription</keyword>
<organism evidence="12 13">
    <name type="scientific">Anaeromicrobium sediminis</name>
    <dbReference type="NCBI Taxonomy" id="1478221"/>
    <lineage>
        <taxon>Bacteria</taxon>
        <taxon>Bacillati</taxon>
        <taxon>Bacillota</taxon>
        <taxon>Clostridia</taxon>
        <taxon>Peptostreptococcales</taxon>
        <taxon>Thermotaleaceae</taxon>
        <taxon>Anaeromicrobium</taxon>
    </lineage>
</organism>
<dbReference type="InterPro" id="IPR039420">
    <property type="entry name" value="WalR-like"/>
</dbReference>
<evidence type="ECO:0000256" key="4">
    <source>
        <dbReference type="ARBA" id="ARBA00023015"/>
    </source>
</evidence>
<dbReference type="GO" id="GO:0005829">
    <property type="term" value="C:cytosol"/>
    <property type="evidence" value="ECO:0007669"/>
    <property type="project" value="TreeGrafter"/>
</dbReference>
<reference evidence="12 13" key="1">
    <citation type="submission" date="2017-06" db="EMBL/GenBank/DDBJ databases">
        <title>Draft genome sequence of anaerobic fermentative bacterium Anaeromicrobium sediminis DY2726D isolated from West Pacific Ocean sediments.</title>
        <authorList>
            <person name="Zeng X."/>
        </authorList>
    </citation>
    <scope>NUCLEOTIDE SEQUENCE [LARGE SCALE GENOMIC DNA]</scope>
    <source>
        <strain evidence="12 13">DY2726D</strain>
    </source>
</reference>
<name>A0A267MGY2_9FIRM</name>
<dbReference type="FunFam" id="3.40.50.2300:FF:000001">
    <property type="entry name" value="DNA-binding response regulator PhoB"/>
    <property type="match status" value="1"/>
</dbReference>
<keyword evidence="3" id="KW-0902">Two-component regulatory system</keyword>
<feature type="modified residue" description="4-aspartylphosphate" evidence="8">
    <location>
        <position position="52"/>
    </location>
</feature>
<feature type="DNA-binding region" description="OmpR/PhoB-type" evidence="9">
    <location>
        <begin position="129"/>
        <end position="225"/>
    </location>
</feature>
<dbReference type="PROSITE" id="PS51755">
    <property type="entry name" value="OMPR_PHOB"/>
    <property type="match status" value="1"/>
</dbReference>
<evidence type="ECO:0000256" key="5">
    <source>
        <dbReference type="ARBA" id="ARBA00023125"/>
    </source>
</evidence>
<dbReference type="FunFam" id="1.10.10.10:FF:000018">
    <property type="entry name" value="DNA-binding response regulator ResD"/>
    <property type="match status" value="1"/>
</dbReference>
<evidence type="ECO:0000259" key="10">
    <source>
        <dbReference type="PROSITE" id="PS50110"/>
    </source>
</evidence>
<keyword evidence="2 8" id="KW-0597">Phosphoprotein</keyword>
<accession>A0A267MGY2</accession>
<dbReference type="Gene3D" id="6.10.250.690">
    <property type="match status" value="1"/>
</dbReference>
<dbReference type="Pfam" id="PF00486">
    <property type="entry name" value="Trans_reg_C"/>
    <property type="match status" value="1"/>
</dbReference>
<dbReference type="InterPro" id="IPR001867">
    <property type="entry name" value="OmpR/PhoB-type_DNA-bd"/>
</dbReference>
<dbReference type="Gene3D" id="1.10.10.10">
    <property type="entry name" value="Winged helix-like DNA-binding domain superfamily/Winged helix DNA-binding domain"/>
    <property type="match status" value="1"/>
</dbReference>
<dbReference type="OrthoDB" id="9802426at2"/>
<dbReference type="PANTHER" id="PTHR48111:SF40">
    <property type="entry name" value="PHOSPHATE REGULON TRANSCRIPTIONAL REGULATORY PROTEIN PHOB"/>
    <property type="match status" value="1"/>
</dbReference>
<dbReference type="GO" id="GO:0032993">
    <property type="term" value="C:protein-DNA complex"/>
    <property type="evidence" value="ECO:0007669"/>
    <property type="project" value="TreeGrafter"/>
</dbReference>
<dbReference type="InterPro" id="IPR036388">
    <property type="entry name" value="WH-like_DNA-bd_sf"/>
</dbReference>
<comment type="function">
    <text evidence="7">May play the central regulatory role in sporulation. It may be an element of the effector pathway responsible for the activation of sporulation genes in response to nutritional stress. Spo0A may act in concert with spo0H (a sigma factor) to control the expression of some genes that are critical to the sporulation process.</text>
</comment>
<evidence type="ECO:0000256" key="2">
    <source>
        <dbReference type="ARBA" id="ARBA00022553"/>
    </source>
</evidence>
<dbReference type="GO" id="GO:0006355">
    <property type="term" value="P:regulation of DNA-templated transcription"/>
    <property type="evidence" value="ECO:0007669"/>
    <property type="project" value="InterPro"/>
</dbReference>
<dbReference type="PANTHER" id="PTHR48111">
    <property type="entry name" value="REGULATOR OF RPOS"/>
    <property type="match status" value="1"/>
</dbReference>
<dbReference type="SMART" id="SM00448">
    <property type="entry name" value="REC"/>
    <property type="match status" value="1"/>
</dbReference>
<feature type="domain" description="Response regulatory" evidence="10">
    <location>
        <begin position="3"/>
        <end position="119"/>
    </location>
</feature>
<dbReference type="SUPFAM" id="SSF46894">
    <property type="entry name" value="C-terminal effector domain of the bipartite response regulators"/>
    <property type="match status" value="1"/>
</dbReference>
<dbReference type="InterPro" id="IPR016032">
    <property type="entry name" value="Sig_transdc_resp-reg_C-effctor"/>
</dbReference>
<dbReference type="SUPFAM" id="SSF52172">
    <property type="entry name" value="CheY-like"/>
    <property type="match status" value="1"/>
</dbReference>
<keyword evidence="4" id="KW-0805">Transcription regulation</keyword>
<dbReference type="Gene3D" id="3.40.50.2300">
    <property type="match status" value="1"/>
</dbReference>
<evidence type="ECO:0000259" key="11">
    <source>
        <dbReference type="PROSITE" id="PS51755"/>
    </source>
</evidence>
<dbReference type="RefSeq" id="WP_095134195.1">
    <property type="nucleotide sequence ID" value="NZ_NIBG01000011.1"/>
</dbReference>
<evidence type="ECO:0000313" key="12">
    <source>
        <dbReference type="EMBL" id="PAB58841.1"/>
    </source>
</evidence>
<comment type="caution">
    <text evidence="12">The sequence shown here is derived from an EMBL/GenBank/DDBJ whole genome shotgun (WGS) entry which is preliminary data.</text>
</comment>
<dbReference type="InterPro" id="IPR001789">
    <property type="entry name" value="Sig_transdc_resp-reg_receiver"/>
</dbReference>
<dbReference type="AlphaFoldDB" id="A0A267MGY2"/>
<dbReference type="Pfam" id="PF00072">
    <property type="entry name" value="Response_reg"/>
    <property type="match status" value="1"/>
</dbReference>
<evidence type="ECO:0000256" key="7">
    <source>
        <dbReference type="ARBA" id="ARBA00024867"/>
    </source>
</evidence>